<dbReference type="RefSeq" id="WP_072074187.1">
    <property type="nucleotide sequence ID" value="NZ_CDMW01000001.1"/>
</dbReference>
<evidence type="ECO:0000313" key="1">
    <source>
        <dbReference type="EMBL" id="CEL90607.1"/>
    </source>
</evidence>
<evidence type="ECO:0000313" key="2">
    <source>
        <dbReference type="Proteomes" id="UP000183504"/>
    </source>
</evidence>
<dbReference type="AlphaFoldDB" id="A0A0B7GLA8"/>
<sequence length="103" mass="12058">MELKDFTEKEQEQINQGLSTAEISDKEAAKKILALVPQEWIKRIPFFVRGHATTKTVERVAKQYPELYAVAKQQGELPDKEREELRVIMTSIFEEKMNKHKIK</sequence>
<protein>
    <submittedName>
        <fullName evidence="1">Uncharacterized protein</fullName>
    </submittedName>
</protein>
<proteinExistence type="predicted"/>
<dbReference type="Proteomes" id="UP000183504">
    <property type="component" value="Unassembled WGS sequence"/>
</dbReference>
<organism evidence="1 2">
    <name type="scientific">Streptococcus sanguinis</name>
    <dbReference type="NCBI Taxonomy" id="1305"/>
    <lineage>
        <taxon>Bacteria</taxon>
        <taxon>Bacillati</taxon>
        <taxon>Bacillota</taxon>
        <taxon>Bacilli</taxon>
        <taxon>Lactobacillales</taxon>
        <taxon>Streptococcaceae</taxon>
        <taxon>Streptococcus</taxon>
    </lineage>
</organism>
<gene>
    <name evidence="1" type="ORF">SSV_1312</name>
</gene>
<name>A0A0B7GLA8_STRSA</name>
<accession>A0A0B7GLA8</accession>
<dbReference type="EMBL" id="CDMW01000001">
    <property type="protein sequence ID" value="CEL90607.1"/>
    <property type="molecule type" value="Genomic_DNA"/>
</dbReference>
<reference evidence="1 2" key="1">
    <citation type="submission" date="2015-01" db="EMBL/GenBank/DDBJ databases">
        <authorList>
            <person name="Pelicic Vladimir"/>
        </authorList>
    </citation>
    <scope>NUCLEOTIDE SEQUENCE [LARGE SCALE GENOMIC DNA]</scope>
    <source>
        <strain evidence="1 2">2908</strain>
    </source>
</reference>